<dbReference type="InParanoid" id="A0A7J7DDT6"/>
<gene>
    <name evidence="1" type="ORF">HS088_TW07G00042</name>
</gene>
<keyword evidence="2" id="KW-1185">Reference proteome</keyword>
<dbReference type="EMBL" id="JAAARO010000007">
    <property type="protein sequence ID" value="KAF5744471.1"/>
    <property type="molecule type" value="Genomic_DNA"/>
</dbReference>
<accession>A0A7J7DDT6</accession>
<evidence type="ECO:0000313" key="2">
    <source>
        <dbReference type="Proteomes" id="UP000593562"/>
    </source>
</evidence>
<organism evidence="1 2">
    <name type="scientific">Tripterygium wilfordii</name>
    <name type="common">Thunder God vine</name>
    <dbReference type="NCBI Taxonomy" id="458696"/>
    <lineage>
        <taxon>Eukaryota</taxon>
        <taxon>Viridiplantae</taxon>
        <taxon>Streptophyta</taxon>
        <taxon>Embryophyta</taxon>
        <taxon>Tracheophyta</taxon>
        <taxon>Spermatophyta</taxon>
        <taxon>Magnoliopsida</taxon>
        <taxon>eudicotyledons</taxon>
        <taxon>Gunneridae</taxon>
        <taxon>Pentapetalae</taxon>
        <taxon>rosids</taxon>
        <taxon>fabids</taxon>
        <taxon>Celastrales</taxon>
        <taxon>Celastraceae</taxon>
        <taxon>Tripterygium</taxon>
    </lineage>
</organism>
<name>A0A7J7DDT6_TRIWF</name>
<evidence type="ECO:0000313" key="1">
    <source>
        <dbReference type="EMBL" id="KAF5744471.1"/>
    </source>
</evidence>
<comment type="caution">
    <text evidence="1">The sequence shown here is derived from an EMBL/GenBank/DDBJ whole genome shotgun (WGS) entry which is preliminary data.</text>
</comment>
<reference evidence="1 2" key="1">
    <citation type="journal article" date="2020" name="Nat. Commun.">
        <title>Genome of Tripterygium wilfordii and identification of cytochrome P450 involved in triptolide biosynthesis.</title>
        <authorList>
            <person name="Tu L."/>
            <person name="Su P."/>
            <person name="Zhang Z."/>
            <person name="Gao L."/>
            <person name="Wang J."/>
            <person name="Hu T."/>
            <person name="Zhou J."/>
            <person name="Zhang Y."/>
            <person name="Zhao Y."/>
            <person name="Liu Y."/>
            <person name="Song Y."/>
            <person name="Tong Y."/>
            <person name="Lu Y."/>
            <person name="Yang J."/>
            <person name="Xu C."/>
            <person name="Jia M."/>
            <person name="Peters R.J."/>
            <person name="Huang L."/>
            <person name="Gao W."/>
        </authorList>
    </citation>
    <scope>NUCLEOTIDE SEQUENCE [LARGE SCALE GENOMIC DNA]</scope>
    <source>
        <strain evidence="2">cv. XIE 37</strain>
        <tissue evidence="1">Leaf</tissue>
    </source>
</reference>
<sequence length="89" mass="10203">MDVLKLATFTGAPPNISDAYTINGQPGDLYRCSKKASTEQLHKSHKPKTWNMQNKDTGILWQQMQHEDKTIREATDQKNHKLTTTLTYI</sequence>
<dbReference type="AlphaFoldDB" id="A0A7J7DDT6"/>
<protein>
    <submittedName>
        <fullName evidence="1">Laccase-3</fullName>
    </submittedName>
</protein>
<proteinExistence type="predicted"/>
<dbReference type="Proteomes" id="UP000593562">
    <property type="component" value="Unassembled WGS sequence"/>
</dbReference>